<proteinExistence type="predicted"/>
<gene>
    <name evidence="2" type="ORF">FIBSPDRAFT_1050781</name>
</gene>
<keyword evidence="3" id="KW-1185">Reference proteome</keyword>
<dbReference type="EMBL" id="KV417663">
    <property type="protein sequence ID" value="KZP11450.1"/>
    <property type="molecule type" value="Genomic_DNA"/>
</dbReference>
<protein>
    <recommendedName>
        <fullName evidence="1">Oxidoreductase-like domain-containing protein</fullName>
    </recommendedName>
</protein>
<evidence type="ECO:0000259" key="1">
    <source>
        <dbReference type="Pfam" id="PF09791"/>
    </source>
</evidence>
<dbReference type="Proteomes" id="UP000076532">
    <property type="component" value="Unassembled WGS sequence"/>
</dbReference>
<dbReference type="OrthoDB" id="10064411at2759"/>
<sequence length="186" mass="20548">MLLSRLARPLFRPYHAYRTRARFISNDTLAEIARIKSPHRGGQNLTSRYQRLENMVRGKAAQTRQIEELPGRSAVVTQAPYTASVKTFRGLVLPEEPTPPEPDECCMSGCAICVHDLHLESLAAYDESVAALRTSLDALGVPQAEWPARIQTSTVSADAPRMDVSRDAFAAMERALQAKKEAQPSS</sequence>
<dbReference type="Pfam" id="PF09791">
    <property type="entry name" value="Oxidored-like"/>
    <property type="match status" value="1"/>
</dbReference>
<reference evidence="2 3" key="1">
    <citation type="journal article" date="2016" name="Mol. Biol. Evol.">
        <title>Comparative Genomics of Early-Diverging Mushroom-Forming Fungi Provides Insights into the Origins of Lignocellulose Decay Capabilities.</title>
        <authorList>
            <person name="Nagy L.G."/>
            <person name="Riley R."/>
            <person name="Tritt A."/>
            <person name="Adam C."/>
            <person name="Daum C."/>
            <person name="Floudas D."/>
            <person name="Sun H."/>
            <person name="Yadav J.S."/>
            <person name="Pangilinan J."/>
            <person name="Larsson K.H."/>
            <person name="Matsuura K."/>
            <person name="Barry K."/>
            <person name="Labutti K."/>
            <person name="Kuo R."/>
            <person name="Ohm R.A."/>
            <person name="Bhattacharya S.S."/>
            <person name="Shirouzu T."/>
            <person name="Yoshinaga Y."/>
            <person name="Martin F.M."/>
            <person name="Grigoriev I.V."/>
            <person name="Hibbett D.S."/>
        </authorList>
    </citation>
    <scope>NUCLEOTIDE SEQUENCE [LARGE SCALE GENOMIC DNA]</scope>
    <source>
        <strain evidence="2 3">CBS 109695</strain>
    </source>
</reference>
<dbReference type="STRING" id="436010.A0A166ABS5"/>
<evidence type="ECO:0000313" key="3">
    <source>
        <dbReference type="Proteomes" id="UP000076532"/>
    </source>
</evidence>
<dbReference type="GO" id="GO:0005739">
    <property type="term" value="C:mitochondrion"/>
    <property type="evidence" value="ECO:0007669"/>
    <property type="project" value="TreeGrafter"/>
</dbReference>
<dbReference type="InterPro" id="IPR039251">
    <property type="entry name" value="OXLD1"/>
</dbReference>
<evidence type="ECO:0000313" key="2">
    <source>
        <dbReference type="EMBL" id="KZP11450.1"/>
    </source>
</evidence>
<feature type="domain" description="Oxidoreductase-like" evidence="1">
    <location>
        <begin position="87"/>
        <end position="132"/>
    </location>
</feature>
<dbReference type="AlphaFoldDB" id="A0A166ABS5"/>
<dbReference type="PANTHER" id="PTHR21193:SF3">
    <property type="entry name" value="OXIDOREDUCTASE-LIKE DOMAIN-CONTAINING PROTEIN 1"/>
    <property type="match status" value="1"/>
</dbReference>
<name>A0A166ABS5_9AGAM</name>
<organism evidence="2 3">
    <name type="scientific">Athelia psychrophila</name>
    <dbReference type="NCBI Taxonomy" id="1759441"/>
    <lineage>
        <taxon>Eukaryota</taxon>
        <taxon>Fungi</taxon>
        <taxon>Dikarya</taxon>
        <taxon>Basidiomycota</taxon>
        <taxon>Agaricomycotina</taxon>
        <taxon>Agaricomycetes</taxon>
        <taxon>Agaricomycetidae</taxon>
        <taxon>Atheliales</taxon>
        <taxon>Atheliaceae</taxon>
        <taxon>Athelia</taxon>
    </lineage>
</organism>
<dbReference type="PANTHER" id="PTHR21193">
    <property type="entry name" value="OXIDOREDUCTASE-LIKE DOMAIN-CONTAINING PROTEIN 1"/>
    <property type="match status" value="1"/>
</dbReference>
<accession>A0A166ABS5</accession>
<dbReference type="InterPro" id="IPR019180">
    <property type="entry name" value="Oxidoreductase-like_N"/>
</dbReference>